<evidence type="ECO:0000256" key="1">
    <source>
        <dbReference type="ARBA" id="ARBA00023015"/>
    </source>
</evidence>
<comment type="caution">
    <text evidence="5">The sequence shown here is derived from an EMBL/GenBank/DDBJ whole genome shotgun (WGS) entry which is preliminary data.</text>
</comment>
<dbReference type="AlphaFoldDB" id="A0A917ZSJ1"/>
<dbReference type="PANTHER" id="PTHR43537">
    <property type="entry name" value="TRANSCRIPTIONAL REGULATOR, GNTR FAMILY"/>
    <property type="match status" value="1"/>
</dbReference>
<evidence type="ECO:0000256" key="2">
    <source>
        <dbReference type="ARBA" id="ARBA00023125"/>
    </source>
</evidence>
<dbReference type="Pfam" id="PF00392">
    <property type="entry name" value="GntR"/>
    <property type="match status" value="1"/>
</dbReference>
<evidence type="ECO:0000313" key="6">
    <source>
        <dbReference type="Proteomes" id="UP000641932"/>
    </source>
</evidence>
<dbReference type="InterPro" id="IPR036388">
    <property type="entry name" value="WH-like_DNA-bd_sf"/>
</dbReference>
<dbReference type="RefSeq" id="WP_189132940.1">
    <property type="nucleotide sequence ID" value="NZ_BMMS01000016.1"/>
</dbReference>
<feature type="domain" description="HTH gntR-type" evidence="4">
    <location>
        <begin position="13"/>
        <end position="80"/>
    </location>
</feature>
<gene>
    <name evidence="5" type="ORF">GCM10012280_38230</name>
</gene>
<organism evidence="5 6">
    <name type="scientific">Wenjunlia tyrosinilytica</name>
    <dbReference type="NCBI Taxonomy" id="1544741"/>
    <lineage>
        <taxon>Bacteria</taxon>
        <taxon>Bacillati</taxon>
        <taxon>Actinomycetota</taxon>
        <taxon>Actinomycetes</taxon>
        <taxon>Kitasatosporales</taxon>
        <taxon>Streptomycetaceae</taxon>
        <taxon>Wenjunlia</taxon>
    </lineage>
</organism>
<dbReference type="PANTHER" id="PTHR43537:SF5">
    <property type="entry name" value="UXU OPERON TRANSCRIPTIONAL REGULATOR"/>
    <property type="match status" value="1"/>
</dbReference>
<evidence type="ECO:0000256" key="3">
    <source>
        <dbReference type="ARBA" id="ARBA00023163"/>
    </source>
</evidence>
<proteinExistence type="predicted"/>
<keyword evidence="3" id="KW-0804">Transcription</keyword>
<dbReference type="GO" id="GO:0003677">
    <property type="term" value="F:DNA binding"/>
    <property type="evidence" value="ECO:0007669"/>
    <property type="project" value="UniProtKB-KW"/>
</dbReference>
<keyword evidence="6" id="KW-1185">Reference proteome</keyword>
<dbReference type="GO" id="GO:0003700">
    <property type="term" value="F:DNA-binding transcription factor activity"/>
    <property type="evidence" value="ECO:0007669"/>
    <property type="project" value="InterPro"/>
</dbReference>
<dbReference type="SMART" id="SM00895">
    <property type="entry name" value="FCD"/>
    <property type="match status" value="1"/>
</dbReference>
<dbReference type="Pfam" id="PF07729">
    <property type="entry name" value="FCD"/>
    <property type="match status" value="1"/>
</dbReference>
<dbReference type="EMBL" id="BMMS01000016">
    <property type="protein sequence ID" value="GGO91124.1"/>
    <property type="molecule type" value="Genomic_DNA"/>
</dbReference>
<protein>
    <submittedName>
        <fullName evidence="5">Transcriptional regulator, GntR family protein</fullName>
    </submittedName>
</protein>
<dbReference type="SUPFAM" id="SSF46785">
    <property type="entry name" value="Winged helix' DNA-binding domain"/>
    <property type="match status" value="1"/>
</dbReference>
<evidence type="ECO:0000313" key="5">
    <source>
        <dbReference type="EMBL" id="GGO91124.1"/>
    </source>
</evidence>
<dbReference type="CDD" id="cd07377">
    <property type="entry name" value="WHTH_GntR"/>
    <property type="match status" value="1"/>
</dbReference>
<reference evidence="5" key="2">
    <citation type="submission" date="2020-09" db="EMBL/GenBank/DDBJ databases">
        <authorList>
            <person name="Sun Q."/>
            <person name="Zhou Y."/>
        </authorList>
    </citation>
    <scope>NUCLEOTIDE SEQUENCE</scope>
    <source>
        <strain evidence="5">CGMCC 4.7201</strain>
    </source>
</reference>
<dbReference type="SUPFAM" id="SSF48008">
    <property type="entry name" value="GntR ligand-binding domain-like"/>
    <property type="match status" value="1"/>
</dbReference>
<sequence length="236" mass="25515">MPVPQSRGLVSRSLLRENAYRAIRDAIVDGTLAPGERLNDTDLVNWLGVSRTPVREALTRLEHAGLVHTKPGRYTIVSPLDIRAARAAQSVTAAMHEVAVREALPNLSTAELDAMREANRRFADALRRNDVDAAIAADDDFHGVPVTASANQAVRTVLEQFTPVLRRVERLRFSSLGGRSSVAQHERIIALCEAGDVEGAVAATRANWQTLVPLLDTLDDDDAATDETGAGTPSRP</sequence>
<dbReference type="PROSITE" id="PS50949">
    <property type="entry name" value="HTH_GNTR"/>
    <property type="match status" value="1"/>
</dbReference>
<name>A0A917ZSJ1_9ACTN</name>
<dbReference type="InterPro" id="IPR008920">
    <property type="entry name" value="TF_FadR/GntR_C"/>
</dbReference>
<evidence type="ECO:0000259" key="4">
    <source>
        <dbReference type="PROSITE" id="PS50949"/>
    </source>
</evidence>
<dbReference type="InterPro" id="IPR000524">
    <property type="entry name" value="Tscrpt_reg_HTH_GntR"/>
</dbReference>
<keyword evidence="2" id="KW-0238">DNA-binding</keyword>
<accession>A0A917ZSJ1</accession>
<dbReference type="Gene3D" id="1.20.120.530">
    <property type="entry name" value="GntR ligand-binding domain-like"/>
    <property type="match status" value="1"/>
</dbReference>
<reference evidence="5" key="1">
    <citation type="journal article" date="2014" name="Int. J. Syst. Evol. Microbiol.">
        <title>Complete genome sequence of Corynebacterium casei LMG S-19264T (=DSM 44701T), isolated from a smear-ripened cheese.</title>
        <authorList>
            <consortium name="US DOE Joint Genome Institute (JGI-PGF)"/>
            <person name="Walter F."/>
            <person name="Albersmeier A."/>
            <person name="Kalinowski J."/>
            <person name="Ruckert C."/>
        </authorList>
    </citation>
    <scope>NUCLEOTIDE SEQUENCE</scope>
    <source>
        <strain evidence="5">CGMCC 4.7201</strain>
    </source>
</reference>
<dbReference type="Proteomes" id="UP000641932">
    <property type="component" value="Unassembled WGS sequence"/>
</dbReference>
<dbReference type="SMART" id="SM00345">
    <property type="entry name" value="HTH_GNTR"/>
    <property type="match status" value="1"/>
</dbReference>
<dbReference type="InterPro" id="IPR011711">
    <property type="entry name" value="GntR_C"/>
</dbReference>
<keyword evidence="1" id="KW-0805">Transcription regulation</keyword>
<dbReference type="InterPro" id="IPR036390">
    <property type="entry name" value="WH_DNA-bd_sf"/>
</dbReference>
<dbReference type="Gene3D" id="1.10.10.10">
    <property type="entry name" value="Winged helix-like DNA-binding domain superfamily/Winged helix DNA-binding domain"/>
    <property type="match status" value="1"/>
</dbReference>